<evidence type="ECO:0000256" key="1">
    <source>
        <dbReference type="SAM" id="Phobius"/>
    </source>
</evidence>
<evidence type="ECO:0000313" key="3">
    <source>
        <dbReference type="Proteomes" id="UP001165488"/>
    </source>
</evidence>
<name>A0ABS9UND0_9BACT</name>
<comment type="caution">
    <text evidence="2">The sequence shown here is derived from an EMBL/GenBank/DDBJ whole genome shotgun (WGS) entry which is preliminary data.</text>
</comment>
<keyword evidence="3" id="KW-1185">Reference proteome</keyword>
<dbReference type="PANTHER" id="PTHR30441">
    <property type="entry name" value="DUF748 DOMAIN-CONTAINING PROTEIN"/>
    <property type="match status" value="1"/>
</dbReference>
<evidence type="ECO:0000313" key="2">
    <source>
        <dbReference type="EMBL" id="MCH7398129.1"/>
    </source>
</evidence>
<dbReference type="PANTHER" id="PTHR30441:SF8">
    <property type="entry name" value="DUF748 DOMAIN-CONTAINING PROTEIN"/>
    <property type="match status" value="1"/>
</dbReference>
<keyword evidence="1" id="KW-0472">Membrane</keyword>
<proteinExistence type="predicted"/>
<keyword evidence="1" id="KW-0812">Transmembrane</keyword>
<reference evidence="2" key="1">
    <citation type="submission" date="2022-03" db="EMBL/GenBank/DDBJ databases">
        <title>De novo assembled genomes of Belliella spp. (Cyclobacteriaceae) strains.</title>
        <authorList>
            <person name="Szabo A."/>
            <person name="Korponai K."/>
            <person name="Felfoldi T."/>
        </authorList>
    </citation>
    <scope>NUCLEOTIDE SEQUENCE</scope>
    <source>
        <strain evidence="2">DSM 107340</strain>
    </source>
</reference>
<dbReference type="EMBL" id="JAKZGS010000005">
    <property type="protein sequence ID" value="MCH7398129.1"/>
    <property type="molecule type" value="Genomic_DNA"/>
</dbReference>
<feature type="transmembrane region" description="Helical" evidence="1">
    <location>
        <begin position="7"/>
        <end position="28"/>
    </location>
</feature>
<protein>
    <submittedName>
        <fullName evidence="2">AsmA-like C-terminal region-containing protein</fullName>
    </submittedName>
</protein>
<dbReference type="Proteomes" id="UP001165488">
    <property type="component" value="Unassembled WGS sequence"/>
</dbReference>
<organism evidence="2 3">
    <name type="scientific">Belliella calami</name>
    <dbReference type="NCBI Taxonomy" id="2923436"/>
    <lineage>
        <taxon>Bacteria</taxon>
        <taxon>Pseudomonadati</taxon>
        <taxon>Bacteroidota</taxon>
        <taxon>Cytophagia</taxon>
        <taxon>Cytophagales</taxon>
        <taxon>Cyclobacteriaceae</taxon>
        <taxon>Belliella</taxon>
    </lineage>
</organism>
<keyword evidence="1" id="KW-1133">Transmembrane helix</keyword>
<dbReference type="InterPro" id="IPR052894">
    <property type="entry name" value="AsmA-related"/>
</dbReference>
<accession>A0ABS9UND0</accession>
<sequence length="1054" mass="119970">MKNKKVLYISLFFLVPILMFSTSIWVVYSKQKQLTQNVLTSINKEFIGEITIEDSYISPFANFPYISIDLKGIKFFDSKAKDNKPIYEAEDFYIGFNVWDIIRGKYQVKKLKISDGHLDIVKFENGDINLLLAKGIKDEEENLEEEETAFAFDLSGVVLEKFDITYSDLNSNQDLVFHIDQLMSDFSIKEGHVFVDIVSDLIFDLDQDGENTFFADKKMHLDLELDYFEELQKLMISPSKVRLEEAVLGLAGQVKVVEEGLDLELNLNGEKPDFNIFAAFLPKDAALALKRYKNEGEVYFSGSVRGIAGNGQSPAISVEFGADNAYFLNSGIQKKVDELRFSGFYTNGKERNLRTSEIQLQNFYAKPDEGIFQGRLTIRNFEDPYVKINVNADLDLGFLGDFFEFEGLQGIEGQVLLNMDFDELVDLDLTTTSISSVEGSLQSELTLKNLSIEIPNYDLPIKNANGYAYMRRGKVVLDSLSFQIGQSDLAFSGELSDFPVLLHGNNLPIKANINAKSKFLNLSELIPSDSINAGIVEEISDFQIKLAFKTTGKEFYGFDYLPKGEFFIEDFHAKLKNYPHEFHDFHADIFIHDEFLEVIDFKGEIDESDFLLTGKFQNYKKWFEDEKIGDSSFDFNLVSDQLKLNDLLSYNGVNYLPEDYSNEVISNLNLKGKVDLHYQGNFQSADFYLEDLDGKMKIHPLKLEDFAGRVHYEDEYLTMENFKGKMGISDFTIQLGYFLGEKDSIADQAEKSNYFHLRSQALDLDALLGFEGIEVDTNHQEAFNVFELPFSKMEFKANINKLNYHTFWLEDIVAKARTNEQHFLYLDTLGFGIADGSLGINGYFNGSNPQEIYFSSEMAASKLDLDKLLIKFENFGQDYLINENLHGKVSGKITSKFLVYPDLTPIIDKSEAKMDLTVYQGSLVNFAPLDAMASYFSDRNLKNVRFDTLSNTFELKGGVLNIPKMNINSSLGFIELSGSQSLDLNMDYFIRVPLALVTQVGFRALFGGKNKGEVDPEQEDAIVYRDQDRRVRFVNINMKGTPDDYKISLKKDGK</sequence>
<dbReference type="RefSeq" id="WP_241274640.1">
    <property type="nucleotide sequence ID" value="NZ_JAKZGS010000005.1"/>
</dbReference>
<gene>
    <name evidence="2" type="ORF">MM236_09025</name>
</gene>